<evidence type="ECO:0000313" key="4">
    <source>
        <dbReference type="Proteomes" id="UP001159364"/>
    </source>
</evidence>
<feature type="repeat" description="PPR" evidence="2">
    <location>
        <begin position="132"/>
        <end position="162"/>
    </location>
</feature>
<organism evidence="3 4">
    <name type="scientific">Erythroxylum novogranatense</name>
    <dbReference type="NCBI Taxonomy" id="1862640"/>
    <lineage>
        <taxon>Eukaryota</taxon>
        <taxon>Viridiplantae</taxon>
        <taxon>Streptophyta</taxon>
        <taxon>Embryophyta</taxon>
        <taxon>Tracheophyta</taxon>
        <taxon>Spermatophyta</taxon>
        <taxon>Magnoliopsida</taxon>
        <taxon>eudicotyledons</taxon>
        <taxon>Gunneridae</taxon>
        <taxon>Pentapetalae</taxon>
        <taxon>rosids</taxon>
        <taxon>fabids</taxon>
        <taxon>Malpighiales</taxon>
        <taxon>Erythroxylaceae</taxon>
        <taxon>Erythroxylum</taxon>
    </lineage>
</organism>
<feature type="repeat" description="PPR" evidence="2">
    <location>
        <begin position="401"/>
        <end position="436"/>
    </location>
</feature>
<sequence length="563" mass="62428">MNLFQLLIANKARKLGLSLHAHIICAGLFADLHLATKLLIFYGKLCDVSNARKVFDRIPERNIITWTAQISCYTHNGYYQDALAVLLDMRRFGVKPNQFTYGSLLRACIGLKCLGRGLQIQACAQKSRFADNVVVQSALVDLHSKCGKMDDALSLFQTMSRKDVVAWNAMIGGYGFQGLSNQSFQMLRLMMRQGLIPDCFTLGSVLKVSSRARCLSKVGQIHGYAITLGFGSHATLTGSLIDAYAKCESMRNACYLYNIMGKKDVVSFTALMTGYAQDSSNSTEALYLLKEIRQMHFGIDDVLLCSMFNICASLASVSIGRQLHAFAVKRKYCHDVAMCNALIDMYAKSGEIHDAAHAFGEMKEKNVISWTSLIAGYGRHGYGNEAIMLYKKMELEGLKPNDITFLSLLFACSHVGLIDEGLECFNSMISKYGIKPRAEHLSCIVDLYARRGHLEEAYNMVCSMNIKPSASLWCAILGSCSTYGHRFLGEVAATHLFSMDPENSVNYVVLAGVYAGAGSWNSAWEVRNLLTVRKLKKAPAYSYLHSTKGKVRKAFLKITLHPC</sequence>
<comment type="caution">
    <text evidence="3">The sequence shown here is derived from an EMBL/GenBank/DDBJ whole genome shotgun (WGS) entry which is preliminary data.</text>
</comment>
<dbReference type="InterPro" id="IPR046848">
    <property type="entry name" value="E_motif"/>
</dbReference>
<feature type="repeat" description="PPR" evidence="2">
    <location>
        <begin position="163"/>
        <end position="197"/>
    </location>
</feature>
<feature type="repeat" description="PPR" evidence="2">
    <location>
        <begin position="335"/>
        <end position="365"/>
    </location>
</feature>
<dbReference type="GO" id="GO:0003723">
    <property type="term" value="F:RNA binding"/>
    <property type="evidence" value="ECO:0007669"/>
    <property type="project" value="InterPro"/>
</dbReference>
<dbReference type="PANTHER" id="PTHR47926">
    <property type="entry name" value="PENTATRICOPEPTIDE REPEAT-CONTAINING PROTEIN"/>
    <property type="match status" value="1"/>
</dbReference>
<protein>
    <recommendedName>
        <fullName evidence="5">Pentatricopeptide repeat-containing protein</fullName>
    </recommendedName>
</protein>
<dbReference type="Pfam" id="PF13041">
    <property type="entry name" value="PPR_2"/>
    <property type="match status" value="3"/>
</dbReference>
<evidence type="ECO:0008006" key="5">
    <source>
        <dbReference type="Google" id="ProtNLM"/>
    </source>
</evidence>
<dbReference type="Pfam" id="PF01535">
    <property type="entry name" value="PPR"/>
    <property type="match status" value="2"/>
</dbReference>
<evidence type="ECO:0000256" key="1">
    <source>
        <dbReference type="ARBA" id="ARBA00022737"/>
    </source>
</evidence>
<dbReference type="Proteomes" id="UP001159364">
    <property type="component" value="Linkage Group LG09"/>
</dbReference>
<feature type="repeat" description="PPR" evidence="2">
    <location>
        <begin position="366"/>
        <end position="400"/>
    </location>
</feature>
<dbReference type="InterPro" id="IPR011990">
    <property type="entry name" value="TPR-like_helical_dom_sf"/>
</dbReference>
<dbReference type="InterPro" id="IPR046960">
    <property type="entry name" value="PPR_At4g14850-like_plant"/>
</dbReference>
<feature type="repeat" description="PPR" evidence="2">
    <location>
        <begin position="62"/>
        <end position="96"/>
    </location>
</feature>
<gene>
    <name evidence="3" type="ORF">K2173_024648</name>
</gene>
<dbReference type="Gene3D" id="1.25.40.10">
    <property type="entry name" value="Tetratricopeptide repeat domain"/>
    <property type="match status" value="5"/>
</dbReference>
<dbReference type="GO" id="GO:0009451">
    <property type="term" value="P:RNA modification"/>
    <property type="evidence" value="ECO:0007669"/>
    <property type="project" value="InterPro"/>
</dbReference>
<dbReference type="FunFam" id="1.25.40.10:FF:000285">
    <property type="entry name" value="Pentatricopeptide repeat-containing protein, chloroplastic"/>
    <property type="match status" value="1"/>
</dbReference>
<dbReference type="PROSITE" id="PS51375">
    <property type="entry name" value="PPR"/>
    <property type="match status" value="6"/>
</dbReference>
<keyword evidence="1" id="KW-0677">Repeat</keyword>
<dbReference type="FunFam" id="1.25.40.10:FF:000090">
    <property type="entry name" value="Pentatricopeptide repeat-containing protein, chloroplastic"/>
    <property type="match status" value="1"/>
</dbReference>
<reference evidence="3 4" key="1">
    <citation type="submission" date="2021-09" db="EMBL/GenBank/DDBJ databases">
        <title>Genomic insights and catalytic innovation underlie evolution of tropane alkaloids biosynthesis.</title>
        <authorList>
            <person name="Wang Y.-J."/>
            <person name="Tian T."/>
            <person name="Huang J.-P."/>
            <person name="Huang S.-X."/>
        </authorList>
    </citation>
    <scope>NUCLEOTIDE SEQUENCE [LARGE SCALE GENOMIC DNA]</scope>
    <source>
        <strain evidence="3">KIB-2018</strain>
        <tissue evidence="3">Leaf</tissue>
    </source>
</reference>
<dbReference type="PANTHER" id="PTHR47926:SF417">
    <property type="entry name" value="PENTACOTRIPEPTIDE-REPEAT REGION OF PRORP DOMAIN-CONTAINING PROTEIN"/>
    <property type="match status" value="1"/>
</dbReference>
<accession>A0AAV8SUY5</accession>
<name>A0AAV8SUY5_9ROSI</name>
<dbReference type="NCBIfam" id="TIGR00756">
    <property type="entry name" value="PPR"/>
    <property type="match status" value="6"/>
</dbReference>
<dbReference type="AlphaFoldDB" id="A0AAV8SUY5"/>
<proteinExistence type="predicted"/>
<evidence type="ECO:0000313" key="3">
    <source>
        <dbReference type="EMBL" id="KAJ8756101.1"/>
    </source>
</evidence>
<dbReference type="EMBL" id="JAIWQS010000009">
    <property type="protein sequence ID" value="KAJ8756101.1"/>
    <property type="molecule type" value="Genomic_DNA"/>
</dbReference>
<dbReference type="InterPro" id="IPR002885">
    <property type="entry name" value="PPR_rpt"/>
</dbReference>
<keyword evidence="4" id="KW-1185">Reference proteome</keyword>
<evidence type="ECO:0000256" key="2">
    <source>
        <dbReference type="PROSITE-ProRule" id="PRU00708"/>
    </source>
</evidence>
<dbReference type="Pfam" id="PF20431">
    <property type="entry name" value="E_motif"/>
    <property type="match status" value="1"/>
</dbReference>